<dbReference type="AlphaFoldDB" id="A0AAE5AHZ4"/>
<dbReference type="GO" id="GO:0004674">
    <property type="term" value="F:protein serine/threonine kinase activity"/>
    <property type="evidence" value="ECO:0007669"/>
    <property type="project" value="UniProtKB-KW"/>
</dbReference>
<evidence type="ECO:0000256" key="3">
    <source>
        <dbReference type="ARBA" id="ARBA00022741"/>
    </source>
</evidence>
<protein>
    <submittedName>
        <fullName evidence="5">Pyruvate, phosphate dikinase regulatory protein</fullName>
    </submittedName>
</protein>
<dbReference type="PANTHER" id="PTHR31756">
    <property type="entry name" value="PYRUVATE, PHOSPHATE DIKINASE REGULATORY PROTEIN 1, CHLOROPLASTIC"/>
    <property type="match status" value="1"/>
</dbReference>
<keyword evidence="5" id="KW-0670">Pyruvate</keyword>
<gene>
    <name evidence="5" type="ORF">Lyticum_00547</name>
</gene>
<keyword evidence="2" id="KW-0808">Transferase</keyword>
<keyword evidence="4" id="KW-0418">Kinase</keyword>
<dbReference type="NCBIfam" id="NF003742">
    <property type="entry name" value="PRK05339.1"/>
    <property type="match status" value="1"/>
</dbReference>
<accession>A0AAE5AHZ4</accession>
<keyword evidence="3" id="KW-0547">Nucleotide-binding</keyword>
<dbReference type="InterPro" id="IPR005177">
    <property type="entry name" value="Kinase-pyrophosphorylase"/>
</dbReference>
<sequence length="305" mass="35344">MENSILNYEIKNSEINKLYNNTNTNKKKLLMYLVSDASGETVNTVSEASLSQFSGIEIEKRIRPLTRTITQIDEIIFEIKKEVNSFDQRLILYTMTDSPSLDHLIKQCKINNISYICPIDPITQKISELLRITPNINYPSKYHINQDYYKIIDNINFAIHHDDGQNRQNYNKADIVIIGTSRSSKSPTSLYLSRHGYKVANIPYFPDIEPDISDLDEVIKIGLIISPSVLTNIREKRSEYLSNSENVCKNDIYKKYISITQSREEIVKAIQFFRFHNIPIVDITRKAIEEISAEIINIVRKINKF</sequence>
<dbReference type="RefSeq" id="WP_322498802.1">
    <property type="nucleotide sequence ID" value="NZ_JARGYU010000002.1"/>
</dbReference>
<dbReference type="GO" id="GO:0005524">
    <property type="term" value="F:ATP binding"/>
    <property type="evidence" value="ECO:0007669"/>
    <property type="project" value="InterPro"/>
</dbReference>
<dbReference type="PANTHER" id="PTHR31756:SF3">
    <property type="entry name" value="PYRUVATE, PHOSPHATE DIKINASE REGULATORY PROTEIN 1, CHLOROPLASTIC"/>
    <property type="match status" value="1"/>
</dbReference>
<evidence type="ECO:0000313" key="6">
    <source>
        <dbReference type="Proteomes" id="UP001289135"/>
    </source>
</evidence>
<dbReference type="Pfam" id="PF03618">
    <property type="entry name" value="Kinase-PPPase"/>
    <property type="match status" value="1"/>
</dbReference>
<dbReference type="EMBL" id="JARGYU010000002">
    <property type="protein sequence ID" value="MDZ5761374.1"/>
    <property type="molecule type" value="Genomic_DNA"/>
</dbReference>
<keyword evidence="6" id="KW-1185">Reference proteome</keyword>
<dbReference type="Proteomes" id="UP001289135">
    <property type="component" value="Unassembled WGS sequence"/>
</dbReference>
<evidence type="ECO:0000256" key="1">
    <source>
        <dbReference type="ARBA" id="ARBA00022527"/>
    </source>
</evidence>
<comment type="caution">
    <text evidence="5">The sequence shown here is derived from an EMBL/GenBank/DDBJ whole genome shotgun (WGS) entry which is preliminary data.</text>
</comment>
<keyword evidence="1" id="KW-0723">Serine/threonine-protein kinase</keyword>
<evidence type="ECO:0000256" key="2">
    <source>
        <dbReference type="ARBA" id="ARBA00022679"/>
    </source>
</evidence>
<organism evidence="5 6">
    <name type="scientific">Lyticum sinuosum</name>
    <dbReference type="NCBI Taxonomy" id="1332059"/>
    <lineage>
        <taxon>Bacteria</taxon>
        <taxon>Pseudomonadati</taxon>
        <taxon>Pseudomonadota</taxon>
        <taxon>Alphaproteobacteria</taxon>
        <taxon>Rickettsiales</taxon>
        <taxon>Lyticum</taxon>
    </lineage>
</organism>
<reference evidence="5" key="1">
    <citation type="submission" date="2023-02" db="EMBL/GenBank/DDBJ databases">
        <title>Host association and intracellularity evolved multiple times independently in the Rickettsiales.</title>
        <authorList>
            <person name="Castelli M."/>
            <person name="Nardi T."/>
            <person name="Gammuto L."/>
            <person name="Bellinzona G."/>
            <person name="Sabaneyeva E."/>
            <person name="Potekhin A."/>
            <person name="Serra V."/>
            <person name="Petroni G."/>
            <person name="Sassera D."/>
        </authorList>
    </citation>
    <scope>NUCLEOTIDE SEQUENCE</scope>
    <source>
        <strain evidence="5">USBL-36I1</strain>
    </source>
</reference>
<evidence type="ECO:0000313" key="5">
    <source>
        <dbReference type="EMBL" id="MDZ5761374.1"/>
    </source>
</evidence>
<proteinExistence type="predicted"/>
<evidence type="ECO:0000256" key="4">
    <source>
        <dbReference type="ARBA" id="ARBA00022777"/>
    </source>
</evidence>
<name>A0AAE5AHZ4_9RICK</name>